<feature type="compositionally biased region" description="Acidic residues" evidence="1">
    <location>
        <begin position="182"/>
        <end position="193"/>
    </location>
</feature>
<feature type="compositionally biased region" description="Pro residues" evidence="1">
    <location>
        <begin position="138"/>
        <end position="181"/>
    </location>
</feature>
<dbReference type="EMBL" id="JACCCC010000001">
    <property type="protein sequence ID" value="NYE45083.1"/>
    <property type="molecule type" value="Genomic_DNA"/>
</dbReference>
<dbReference type="RefSeq" id="WP_179641370.1">
    <property type="nucleotide sequence ID" value="NZ_BAAAYY010000005.1"/>
</dbReference>
<evidence type="ECO:0000313" key="5">
    <source>
        <dbReference type="Proteomes" id="UP000589036"/>
    </source>
</evidence>
<keyword evidence="5" id="KW-1185">Reference proteome</keyword>
<keyword evidence="2" id="KW-0472">Membrane</keyword>
<evidence type="ECO:0000256" key="3">
    <source>
        <dbReference type="SAM" id="SignalP"/>
    </source>
</evidence>
<feature type="transmembrane region" description="Helical" evidence="2">
    <location>
        <begin position="327"/>
        <end position="345"/>
    </location>
</feature>
<feature type="signal peptide" evidence="3">
    <location>
        <begin position="1"/>
        <end position="26"/>
    </location>
</feature>
<evidence type="ECO:0000256" key="2">
    <source>
        <dbReference type="SAM" id="Phobius"/>
    </source>
</evidence>
<feature type="compositionally biased region" description="Gly residues" evidence="1">
    <location>
        <begin position="212"/>
        <end position="231"/>
    </location>
</feature>
<dbReference type="PROSITE" id="PS51257">
    <property type="entry name" value="PROKAR_LIPOPROTEIN"/>
    <property type="match status" value="1"/>
</dbReference>
<keyword evidence="3" id="KW-0732">Signal</keyword>
<feature type="region of interest" description="Disordered" evidence="1">
    <location>
        <begin position="114"/>
        <end position="317"/>
    </location>
</feature>
<name>A0A852TQY2_9ACTN</name>
<keyword evidence="2" id="KW-1133">Transmembrane helix</keyword>
<organism evidence="4 5">
    <name type="scientific">Spinactinospora alkalitolerans</name>
    <dbReference type="NCBI Taxonomy" id="687207"/>
    <lineage>
        <taxon>Bacteria</taxon>
        <taxon>Bacillati</taxon>
        <taxon>Actinomycetota</taxon>
        <taxon>Actinomycetes</taxon>
        <taxon>Streptosporangiales</taxon>
        <taxon>Nocardiopsidaceae</taxon>
        <taxon>Spinactinospora</taxon>
    </lineage>
</organism>
<reference evidence="4 5" key="1">
    <citation type="submission" date="2020-07" db="EMBL/GenBank/DDBJ databases">
        <title>Sequencing the genomes of 1000 actinobacteria strains.</title>
        <authorList>
            <person name="Klenk H.-P."/>
        </authorList>
    </citation>
    <scope>NUCLEOTIDE SEQUENCE [LARGE SCALE GENOMIC DNA]</scope>
    <source>
        <strain evidence="4 5">CXB654</strain>
    </source>
</reference>
<dbReference type="PRINTS" id="PR01217">
    <property type="entry name" value="PRICHEXTENSN"/>
</dbReference>
<dbReference type="Proteomes" id="UP000589036">
    <property type="component" value="Unassembled WGS sequence"/>
</dbReference>
<gene>
    <name evidence="4" type="ORF">HDA32_000203</name>
</gene>
<proteinExistence type="predicted"/>
<evidence type="ECO:0000256" key="1">
    <source>
        <dbReference type="SAM" id="MobiDB-lite"/>
    </source>
</evidence>
<keyword evidence="2" id="KW-0812">Transmembrane</keyword>
<accession>A0A852TQY2</accession>
<comment type="caution">
    <text evidence="4">The sequence shown here is derived from an EMBL/GenBank/DDBJ whole genome shotgun (WGS) entry which is preliminary data.</text>
</comment>
<feature type="compositionally biased region" description="Low complexity" evidence="1">
    <location>
        <begin position="194"/>
        <end position="211"/>
    </location>
</feature>
<feature type="region of interest" description="Disordered" evidence="1">
    <location>
        <begin position="72"/>
        <end position="100"/>
    </location>
</feature>
<evidence type="ECO:0000313" key="4">
    <source>
        <dbReference type="EMBL" id="NYE45083.1"/>
    </source>
</evidence>
<dbReference type="AlphaFoldDB" id="A0A852TQY2"/>
<protein>
    <submittedName>
        <fullName evidence="4">Outer membrane biosynthesis protein TonB</fullName>
    </submittedName>
</protein>
<feature type="chain" id="PRO_5033068127" evidence="3">
    <location>
        <begin position="27"/>
        <end position="361"/>
    </location>
</feature>
<sequence>MRALAGVPLGAVFVGCTLIPALPAFAADTGPDVVLKPERTTVAPGETASLTLRVTGADDEKTCLYDATADAGFSVGDLSSPRAPARAEVTGAPEESGEVTATVTYAVVDEDADCKAAPEDDRKTASSAPAPVTVTSPDPTPTPSPTPTEDPDPSPSPTDPPEEPSPSPTPTEDPDPSPSPTEDPDPTPTEDPDPTSTEGTPSPDPTTPSSGGDNGGPESGGGSGDGDGGGPPSSIREPDRDEDDSPAADRPAAPPHSPVSTSDFGGGGADRPSLPTGDLDLPSVDPDGPSDDLADLPMVEPGEEDGDDASTVAAEADDGRGVMSPSVLLLFLLLLLLLSAPLAPVRRVRTGTAYKGRRRRG</sequence>
<feature type="compositionally biased region" description="Basic and acidic residues" evidence="1">
    <location>
        <begin position="114"/>
        <end position="124"/>
    </location>
</feature>